<keyword evidence="1" id="KW-1133">Transmembrane helix</keyword>
<evidence type="ECO:0000313" key="3">
    <source>
        <dbReference type="Proteomes" id="UP000237347"/>
    </source>
</evidence>
<dbReference type="Gene3D" id="3.90.1410.10">
    <property type="entry name" value="set domain protein methyltransferase, domain 1"/>
    <property type="match status" value="2"/>
</dbReference>
<reference evidence="2 3" key="1">
    <citation type="journal article" date="2018" name="Sci. Data">
        <title>The draft genome sequence of cork oak.</title>
        <authorList>
            <person name="Ramos A.M."/>
            <person name="Usie A."/>
            <person name="Barbosa P."/>
            <person name="Barros P.M."/>
            <person name="Capote T."/>
            <person name="Chaves I."/>
            <person name="Simoes F."/>
            <person name="Abreu I."/>
            <person name="Carrasquinho I."/>
            <person name="Faro C."/>
            <person name="Guimaraes J.B."/>
            <person name="Mendonca D."/>
            <person name="Nobrega F."/>
            <person name="Rodrigues L."/>
            <person name="Saibo N.J.M."/>
            <person name="Varela M.C."/>
            <person name="Egas C."/>
            <person name="Matos J."/>
            <person name="Miguel C.M."/>
            <person name="Oliveira M.M."/>
            <person name="Ricardo C.P."/>
            <person name="Goncalves S."/>
        </authorList>
    </citation>
    <scope>NUCLEOTIDE SEQUENCE [LARGE SCALE GENOMIC DNA]</scope>
    <source>
        <strain evidence="3">cv. HL8</strain>
    </source>
</reference>
<feature type="transmembrane region" description="Helical" evidence="1">
    <location>
        <begin position="285"/>
        <end position="307"/>
    </location>
</feature>
<organism evidence="2 3">
    <name type="scientific">Quercus suber</name>
    <name type="common">Cork oak</name>
    <dbReference type="NCBI Taxonomy" id="58331"/>
    <lineage>
        <taxon>Eukaryota</taxon>
        <taxon>Viridiplantae</taxon>
        <taxon>Streptophyta</taxon>
        <taxon>Embryophyta</taxon>
        <taxon>Tracheophyta</taxon>
        <taxon>Spermatophyta</taxon>
        <taxon>Magnoliopsida</taxon>
        <taxon>eudicotyledons</taxon>
        <taxon>Gunneridae</taxon>
        <taxon>Pentapetalae</taxon>
        <taxon>rosids</taxon>
        <taxon>fabids</taxon>
        <taxon>Fagales</taxon>
        <taxon>Fagaceae</taxon>
        <taxon>Quercus</taxon>
    </lineage>
</organism>
<dbReference type="PANTHER" id="PTHR13271:SF103">
    <property type="entry name" value="N-METHYLTRANSFERASE DOMAIN AND SET DOMAIN CONTAINING PROTEIN-RELATED"/>
    <property type="match status" value="1"/>
</dbReference>
<dbReference type="Proteomes" id="UP000237347">
    <property type="component" value="Unassembled WGS sequence"/>
</dbReference>
<gene>
    <name evidence="2" type="ORF">CFP56_031379</name>
</gene>
<evidence type="ECO:0008006" key="4">
    <source>
        <dbReference type="Google" id="ProtNLM"/>
    </source>
</evidence>
<dbReference type="InterPro" id="IPR046341">
    <property type="entry name" value="SET_dom_sf"/>
</dbReference>
<dbReference type="AlphaFoldDB" id="A0AAW0JKP2"/>
<feature type="transmembrane region" description="Helical" evidence="1">
    <location>
        <begin position="250"/>
        <end position="273"/>
    </location>
</feature>
<keyword evidence="1" id="KW-0812">Transmembrane</keyword>
<keyword evidence="1" id="KW-0472">Membrane</keyword>
<evidence type="ECO:0000256" key="1">
    <source>
        <dbReference type="SAM" id="Phobius"/>
    </source>
</evidence>
<dbReference type="InterPro" id="IPR050600">
    <property type="entry name" value="SETD3_SETD6_MTase"/>
</dbReference>
<dbReference type="EMBL" id="PKMF04000529">
    <property type="protein sequence ID" value="KAK7827035.1"/>
    <property type="molecule type" value="Genomic_DNA"/>
</dbReference>
<name>A0AAW0JKP2_QUESU</name>
<dbReference type="PANTHER" id="PTHR13271">
    <property type="entry name" value="UNCHARACTERIZED PUTATIVE METHYLTRANSFERASE"/>
    <property type="match status" value="1"/>
</dbReference>
<comment type="caution">
    <text evidence="2">The sequence shown here is derived from an EMBL/GenBank/DDBJ whole genome shotgun (WGS) entry which is preliminary data.</text>
</comment>
<accession>A0AAW0JKP2</accession>
<keyword evidence="3" id="KW-1185">Reference proteome</keyword>
<protein>
    <recommendedName>
        <fullName evidence="4">Rubisco LSMT substrate-binding domain-containing protein</fullName>
    </recommendedName>
</protein>
<sequence length="531" mass="60616">MKMTCILIKRSCYVATIILIIFTSRWQKLLQNKGFNPKEQIYLKSSSGPDWISTTLKVMLQIARIIQLDEVKIPILLFKLLGVHWDAGRMVEALNSILSLLDISLSSGMCMQMNVLQELREAIIGMIRDFGDKNSVKTTILENHSCGKEECLLQWGENNGIRTRLQIAYVEGAGRGAIARENLNVGDIAVEIPVSTVISEELIRESNMFHILEKIDGISSETMLLLWSMNEKHNCNSKFKIYFNTLLEELIQVLSLFVTCFVDDIYSFILFVYDPTKNGVKAYRYVCAFWLSFGIEAIMALDGTMMLEEIVQAKQIYPHILHCGKVDPATNSLKFCLSRPCSEGEQCFLSYGNFSSSHLLTFYGFLPQGDNPYDVIPMGNFLTITISPDFEAEQEDCMEGNPRLDWTTHMVRGTWLSNNHNIFYYGLPLLLLDYLHRAKNPMLQTKSLLQSNLENEMEVLGDLLSAFDGMMENLGETDLNDREKTSWDVRLAEEFKDQQRRIVSSVLTSCHKGIRLVENELRKCMNEDTRG</sequence>
<proteinExistence type="predicted"/>
<dbReference type="CDD" id="cd10527">
    <property type="entry name" value="SET_LSMT"/>
    <property type="match status" value="1"/>
</dbReference>
<dbReference type="SUPFAM" id="SSF82199">
    <property type="entry name" value="SET domain"/>
    <property type="match status" value="1"/>
</dbReference>
<evidence type="ECO:0000313" key="2">
    <source>
        <dbReference type="EMBL" id="KAK7827035.1"/>
    </source>
</evidence>
<dbReference type="GO" id="GO:0016279">
    <property type="term" value="F:protein-lysine N-methyltransferase activity"/>
    <property type="evidence" value="ECO:0007669"/>
    <property type="project" value="TreeGrafter"/>
</dbReference>